<dbReference type="Gene3D" id="1.10.10.10">
    <property type="entry name" value="Winged helix-like DNA-binding domain superfamily/Winged helix DNA-binding domain"/>
    <property type="match status" value="1"/>
</dbReference>
<dbReference type="EMBL" id="AZDY01000041">
    <property type="protein sequence ID" value="KRK81996.1"/>
    <property type="molecule type" value="Genomic_DNA"/>
</dbReference>
<evidence type="ECO:0000313" key="5">
    <source>
        <dbReference type="EMBL" id="KRK81996.1"/>
    </source>
</evidence>
<dbReference type="SUPFAM" id="SSF46785">
    <property type="entry name" value="Winged helix' DNA-binding domain"/>
    <property type="match status" value="1"/>
</dbReference>
<evidence type="ECO:0000259" key="4">
    <source>
        <dbReference type="PROSITE" id="PS50949"/>
    </source>
</evidence>
<dbReference type="InterPro" id="IPR036388">
    <property type="entry name" value="WH-like_DNA-bd_sf"/>
</dbReference>
<keyword evidence="6" id="KW-1185">Reference proteome</keyword>
<dbReference type="InterPro" id="IPR000524">
    <property type="entry name" value="Tscrpt_reg_HTH_GntR"/>
</dbReference>
<dbReference type="Pfam" id="PF07702">
    <property type="entry name" value="UTRA"/>
    <property type="match status" value="1"/>
</dbReference>
<dbReference type="STRING" id="1423788.FC78_GL000297"/>
<comment type="caution">
    <text evidence="5">The sequence shown here is derived from an EMBL/GenBank/DDBJ whole genome shotgun (WGS) entry which is preliminary data.</text>
</comment>
<dbReference type="GO" id="GO:0045892">
    <property type="term" value="P:negative regulation of DNA-templated transcription"/>
    <property type="evidence" value="ECO:0007669"/>
    <property type="project" value="TreeGrafter"/>
</dbReference>
<evidence type="ECO:0000256" key="1">
    <source>
        <dbReference type="ARBA" id="ARBA00023015"/>
    </source>
</evidence>
<feature type="domain" description="HTH gntR-type" evidence="4">
    <location>
        <begin position="16"/>
        <end position="85"/>
    </location>
</feature>
<evidence type="ECO:0000256" key="2">
    <source>
        <dbReference type="ARBA" id="ARBA00023125"/>
    </source>
</evidence>
<dbReference type="InterPro" id="IPR028978">
    <property type="entry name" value="Chorismate_lyase_/UTRA_dom_sf"/>
</dbReference>
<dbReference type="InterPro" id="IPR036390">
    <property type="entry name" value="WH_DNA-bd_sf"/>
</dbReference>
<dbReference type="SMART" id="SM00345">
    <property type="entry name" value="HTH_GNTR"/>
    <property type="match status" value="1"/>
</dbReference>
<dbReference type="AlphaFoldDB" id="A0A0R1KF04"/>
<dbReference type="PANTHER" id="PTHR44846:SF4">
    <property type="entry name" value="HTH GNTR-TYPE DOMAIN-CONTAINING PROTEIN"/>
    <property type="match status" value="1"/>
</dbReference>
<protein>
    <submittedName>
        <fullName evidence="5">Transcription regulator</fullName>
    </submittedName>
</protein>
<dbReference type="Proteomes" id="UP000051515">
    <property type="component" value="Unassembled WGS sequence"/>
</dbReference>
<dbReference type="PROSITE" id="PS50949">
    <property type="entry name" value="HTH_GNTR"/>
    <property type="match status" value="1"/>
</dbReference>
<dbReference type="PATRIC" id="fig|1423788.3.peg.306"/>
<dbReference type="CDD" id="cd07377">
    <property type="entry name" value="WHTH_GntR"/>
    <property type="match status" value="1"/>
</dbReference>
<sequence>MGCVFVLEEILEMPKKMDTSILVKKIITEIQSGELVDQDLKLPAEPNLMSRYEVTRYTLRQALKQLSVMGYTYQVHGVGTFVRHQQTVDSVALEHEGGLSAEMERIGRKLTTKTASEKIIPVSEALFLPKTHHFQNDDKLIEVRRFRLLDDKPYLMEQSYYLQSVIDSIPEEALYGSLFKYFEQSRKTQIGFIDQTIMSEPLPEEASDFMEMSAGSPSLLIQDESYLANGELLAFSKQYYNYQQAKLFMIKKVH</sequence>
<proteinExistence type="predicted"/>
<evidence type="ECO:0000313" key="6">
    <source>
        <dbReference type="Proteomes" id="UP000051515"/>
    </source>
</evidence>
<dbReference type="InterPro" id="IPR050679">
    <property type="entry name" value="Bact_HTH_transcr_reg"/>
</dbReference>
<dbReference type="PANTHER" id="PTHR44846">
    <property type="entry name" value="MANNOSYL-D-GLYCERATE TRANSPORT/METABOLISM SYSTEM REPRESSOR MNGR-RELATED"/>
    <property type="match status" value="1"/>
</dbReference>
<dbReference type="Gene3D" id="3.40.1410.10">
    <property type="entry name" value="Chorismate lyase-like"/>
    <property type="match status" value="1"/>
</dbReference>
<evidence type="ECO:0000256" key="3">
    <source>
        <dbReference type="ARBA" id="ARBA00023163"/>
    </source>
</evidence>
<name>A0A0R1KF04_9LACO</name>
<dbReference type="SMART" id="SM00866">
    <property type="entry name" value="UTRA"/>
    <property type="match status" value="1"/>
</dbReference>
<gene>
    <name evidence="5" type="ORF">FC78_GL000297</name>
</gene>
<organism evidence="5 6">
    <name type="scientific">Companilactobacillus bobalius DSM 19674</name>
    <dbReference type="NCBI Taxonomy" id="1423788"/>
    <lineage>
        <taxon>Bacteria</taxon>
        <taxon>Bacillati</taxon>
        <taxon>Bacillota</taxon>
        <taxon>Bacilli</taxon>
        <taxon>Lactobacillales</taxon>
        <taxon>Lactobacillaceae</taxon>
        <taxon>Companilactobacillus</taxon>
        <taxon>Companilactobacillus bobalius</taxon>
    </lineage>
</organism>
<dbReference type="GO" id="GO:0003677">
    <property type="term" value="F:DNA binding"/>
    <property type="evidence" value="ECO:0007669"/>
    <property type="project" value="UniProtKB-KW"/>
</dbReference>
<keyword evidence="2" id="KW-0238">DNA-binding</keyword>
<dbReference type="InterPro" id="IPR011663">
    <property type="entry name" value="UTRA"/>
</dbReference>
<accession>A0A0R1KF04</accession>
<dbReference type="Pfam" id="PF00392">
    <property type="entry name" value="GntR"/>
    <property type="match status" value="1"/>
</dbReference>
<dbReference type="GO" id="GO:0003700">
    <property type="term" value="F:DNA-binding transcription factor activity"/>
    <property type="evidence" value="ECO:0007669"/>
    <property type="project" value="InterPro"/>
</dbReference>
<dbReference type="PRINTS" id="PR00035">
    <property type="entry name" value="HTHGNTR"/>
</dbReference>
<keyword evidence="3" id="KW-0804">Transcription</keyword>
<dbReference type="SUPFAM" id="SSF64288">
    <property type="entry name" value="Chorismate lyase-like"/>
    <property type="match status" value="1"/>
</dbReference>
<keyword evidence="1" id="KW-0805">Transcription regulation</keyword>
<reference evidence="5 6" key="1">
    <citation type="journal article" date="2015" name="Genome Announc.">
        <title>Expanding the biotechnology potential of lactobacilli through comparative genomics of 213 strains and associated genera.</title>
        <authorList>
            <person name="Sun Z."/>
            <person name="Harris H.M."/>
            <person name="McCann A."/>
            <person name="Guo C."/>
            <person name="Argimon S."/>
            <person name="Zhang W."/>
            <person name="Yang X."/>
            <person name="Jeffery I.B."/>
            <person name="Cooney J.C."/>
            <person name="Kagawa T.F."/>
            <person name="Liu W."/>
            <person name="Song Y."/>
            <person name="Salvetti E."/>
            <person name="Wrobel A."/>
            <person name="Rasinkangas P."/>
            <person name="Parkhill J."/>
            <person name="Rea M.C."/>
            <person name="O'Sullivan O."/>
            <person name="Ritari J."/>
            <person name="Douillard F.P."/>
            <person name="Paul Ross R."/>
            <person name="Yang R."/>
            <person name="Briner A.E."/>
            <person name="Felis G.E."/>
            <person name="de Vos W.M."/>
            <person name="Barrangou R."/>
            <person name="Klaenhammer T.R."/>
            <person name="Caufield P.W."/>
            <person name="Cui Y."/>
            <person name="Zhang H."/>
            <person name="O'Toole P.W."/>
        </authorList>
    </citation>
    <scope>NUCLEOTIDE SEQUENCE [LARGE SCALE GENOMIC DNA]</scope>
    <source>
        <strain evidence="5 6">DSM 19674</strain>
    </source>
</reference>